<dbReference type="PROSITE" id="PS51257">
    <property type="entry name" value="PROKAR_LIPOPROTEIN"/>
    <property type="match status" value="1"/>
</dbReference>
<dbReference type="EMBL" id="VSFC01000002">
    <property type="protein sequence ID" value="TYA60172.1"/>
    <property type="molecule type" value="Genomic_DNA"/>
</dbReference>
<keyword evidence="3" id="KW-1185">Reference proteome</keyword>
<organism evidence="2 3">
    <name type="scientific">Formosa maritima</name>
    <dbReference type="NCBI Taxonomy" id="2592046"/>
    <lineage>
        <taxon>Bacteria</taxon>
        <taxon>Pseudomonadati</taxon>
        <taxon>Bacteroidota</taxon>
        <taxon>Flavobacteriia</taxon>
        <taxon>Flavobacteriales</taxon>
        <taxon>Flavobacteriaceae</taxon>
        <taxon>Formosa</taxon>
    </lineage>
</organism>
<keyword evidence="1" id="KW-0732">Signal</keyword>
<evidence type="ECO:0008006" key="4">
    <source>
        <dbReference type="Google" id="ProtNLM"/>
    </source>
</evidence>
<dbReference type="InterPro" id="IPR022269">
    <property type="entry name" value="SO_2930-like_C"/>
</dbReference>
<reference evidence="2 3" key="1">
    <citation type="submission" date="2019-08" db="EMBL/GenBank/DDBJ databases">
        <title>Formosa sediminis sp. nov., isolated from marine sediment.</title>
        <authorList>
            <person name="Cao W.R."/>
        </authorList>
    </citation>
    <scope>NUCLEOTIDE SEQUENCE [LARGE SCALE GENOMIC DNA]</scope>
    <source>
        <strain evidence="2 3">1494</strain>
    </source>
</reference>
<evidence type="ECO:0000256" key="1">
    <source>
        <dbReference type="SAM" id="SignalP"/>
    </source>
</evidence>
<accession>A0A5D0GRM8</accession>
<dbReference type="Proteomes" id="UP000324550">
    <property type="component" value="Unassembled WGS sequence"/>
</dbReference>
<protein>
    <recommendedName>
        <fullName evidence="4">Repeat protein (TIGR03806 family)</fullName>
    </recommendedName>
</protein>
<dbReference type="AlphaFoldDB" id="A0A5D0GRM8"/>
<feature type="chain" id="PRO_5022980858" description="Repeat protein (TIGR03806 family)" evidence="1">
    <location>
        <begin position="23"/>
        <end position="369"/>
    </location>
</feature>
<dbReference type="OrthoDB" id="338827at2"/>
<feature type="signal peptide" evidence="1">
    <location>
        <begin position="1"/>
        <end position="22"/>
    </location>
</feature>
<evidence type="ECO:0000313" key="2">
    <source>
        <dbReference type="EMBL" id="TYA60172.1"/>
    </source>
</evidence>
<gene>
    <name evidence="2" type="ORF">FVF61_00710</name>
</gene>
<proteinExistence type="predicted"/>
<sequence>MVKNYLKLLLFLFVSIGIYSCASDDDYVSNPEPTPIPVPTSPVNFNIDEVPYQTLSEYNFYEGEMKYLTPVYGVIPYELSSPLFSDYAHKQRFLWMPNDVSASYVSDSDIFDFPIGTILIKNFYYDKVLPNYNTKIIETRLMIKKAEGWVFAEYIWNENQTEADLDLNGRDVYIQWDENSVTNSVNFRVPSEAECHTCHKTGDVSIPIGPKPRNINMLFNYGDGTKNQLQKWTEIGYLEDTYPDNIESLISWEDTSQSLNLRARSYLDINCAHCHSEEAHCAYRPVRFDFESTSNPINLGICVEPDTEIVGAGLTHIVNPGSHDRSVLYYRLNSIEESERMPLLGRSLKHEEGVQLIREWINSLTTQCN</sequence>
<evidence type="ECO:0000313" key="3">
    <source>
        <dbReference type="Proteomes" id="UP000324550"/>
    </source>
</evidence>
<comment type="caution">
    <text evidence="2">The sequence shown here is derived from an EMBL/GenBank/DDBJ whole genome shotgun (WGS) entry which is preliminary data.</text>
</comment>
<name>A0A5D0GRM8_9FLAO</name>
<dbReference type="NCBIfam" id="TIGR03806">
    <property type="entry name" value="chp_HNE_0200"/>
    <property type="match status" value="1"/>
</dbReference>